<organism evidence="2 3">
    <name type="scientific">Saccharothrix tamanrassetensis</name>
    <dbReference type="NCBI Taxonomy" id="1051531"/>
    <lineage>
        <taxon>Bacteria</taxon>
        <taxon>Bacillati</taxon>
        <taxon>Actinomycetota</taxon>
        <taxon>Actinomycetes</taxon>
        <taxon>Pseudonocardiales</taxon>
        <taxon>Pseudonocardiaceae</taxon>
        <taxon>Saccharothrix</taxon>
    </lineage>
</organism>
<dbReference type="RefSeq" id="WP_184687596.1">
    <property type="nucleotide sequence ID" value="NZ_JACHJN010000001.1"/>
</dbReference>
<dbReference type="EMBL" id="JACHJN010000001">
    <property type="protein sequence ID" value="MBB5953818.1"/>
    <property type="molecule type" value="Genomic_DNA"/>
</dbReference>
<protein>
    <recommendedName>
        <fullName evidence="4">YbaB/EbfC DNA-binding family protein</fullName>
    </recommendedName>
</protein>
<name>A0A841CCB9_9PSEU</name>
<feature type="region of interest" description="Disordered" evidence="1">
    <location>
        <begin position="1"/>
        <end position="36"/>
    </location>
</feature>
<evidence type="ECO:0000256" key="1">
    <source>
        <dbReference type="SAM" id="MobiDB-lite"/>
    </source>
</evidence>
<evidence type="ECO:0000313" key="3">
    <source>
        <dbReference type="Proteomes" id="UP000547510"/>
    </source>
</evidence>
<gene>
    <name evidence="2" type="ORF">FHS29_000388</name>
</gene>
<dbReference type="Proteomes" id="UP000547510">
    <property type="component" value="Unassembled WGS sequence"/>
</dbReference>
<keyword evidence="3" id="KW-1185">Reference proteome</keyword>
<comment type="caution">
    <text evidence="2">The sequence shown here is derived from an EMBL/GenBank/DDBJ whole genome shotgun (WGS) entry which is preliminary data.</text>
</comment>
<dbReference type="AlphaFoldDB" id="A0A841CCB9"/>
<sequence length="277" mass="29133">MDRGPSPEQRLEEYRRSLGEDSDDLGELPEDDGRFVGRSADGLVEVTVAAGRVASVAVRLSPAEIPTSDLGDHLATAVDAALASARGVVPAATDPLPDLDVLLDRLNSVGEQSSRFMRQVGSALDDVIAKVGPRTGMHGDPSPSGVDALFSDAATALRTARDSLAGFQGPQVTGNGSDEDHEVWVTIGVDGAVSKVELSGAVRDMTSRQFNDRARQAVNAALEDWTAKRRDQSPPDAAGADFGRLAAQADALRTQSLDQLRGYTTKLKSIMGSIGEP</sequence>
<proteinExistence type="predicted"/>
<accession>A0A841CCB9</accession>
<evidence type="ECO:0000313" key="2">
    <source>
        <dbReference type="EMBL" id="MBB5953818.1"/>
    </source>
</evidence>
<reference evidence="2 3" key="1">
    <citation type="submission" date="2020-08" db="EMBL/GenBank/DDBJ databases">
        <title>Genomic Encyclopedia of Type Strains, Phase III (KMG-III): the genomes of soil and plant-associated and newly described type strains.</title>
        <authorList>
            <person name="Whitman W."/>
        </authorList>
    </citation>
    <scope>NUCLEOTIDE SEQUENCE [LARGE SCALE GENOMIC DNA]</scope>
    <source>
        <strain evidence="2 3">CECT 8640</strain>
    </source>
</reference>
<feature type="compositionally biased region" description="Basic and acidic residues" evidence="1">
    <location>
        <begin position="1"/>
        <end position="19"/>
    </location>
</feature>
<feature type="compositionally biased region" description="Acidic residues" evidence="1">
    <location>
        <begin position="20"/>
        <end position="30"/>
    </location>
</feature>
<evidence type="ECO:0008006" key="4">
    <source>
        <dbReference type="Google" id="ProtNLM"/>
    </source>
</evidence>